<accession>A0ACC1LJN4</accession>
<evidence type="ECO:0000313" key="1">
    <source>
        <dbReference type="EMBL" id="KAJ2809819.1"/>
    </source>
</evidence>
<dbReference type="EMBL" id="JANBUP010000892">
    <property type="protein sequence ID" value="KAJ2809819.1"/>
    <property type="molecule type" value="Genomic_DNA"/>
</dbReference>
<comment type="caution">
    <text evidence="1">The sequence shown here is derived from an EMBL/GenBank/DDBJ whole genome shotgun (WGS) entry which is preliminary data.</text>
</comment>
<protein>
    <submittedName>
        <fullName evidence="1">Ribosome-binding protein</fullName>
    </submittedName>
</protein>
<proteinExistence type="predicted"/>
<feature type="non-terminal residue" evidence="1">
    <location>
        <position position="1"/>
    </location>
</feature>
<reference evidence="1" key="1">
    <citation type="submission" date="2022-07" db="EMBL/GenBank/DDBJ databases">
        <title>Phylogenomic reconstructions and comparative analyses of Kickxellomycotina fungi.</title>
        <authorList>
            <person name="Reynolds N.K."/>
            <person name="Stajich J.E."/>
            <person name="Barry K."/>
            <person name="Grigoriev I.V."/>
            <person name="Crous P."/>
            <person name="Smith M.E."/>
        </authorList>
    </citation>
    <scope>NUCLEOTIDE SEQUENCE</scope>
    <source>
        <strain evidence="1">CBS 102833</strain>
    </source>
</reference>
<keyword evidence="2" id="KW-1185">Reference proteome</keyword>
<dbReference type="Proteomes" id="UP001140096">
    <property type="component" value="Unassembled WGS sequence"/>
</dbReference>
<sequence length="315" mass="35164">SYPERRRKRKQRNWKLKTLNKDEGDLAPKKLEQDKMEADFETFLRDLEEDPELRQSINLYKDSSAVKRPVTDMDDDDEFEDEEAPEVPLEELLEDLTIGDDEDYEDVDMAPATAMTVEGEREKRIEAIERRLENSSGTTDGGVEDEPPTNHSSKVTSSKGASKRSKFPGSGRTISGKTVEGEDEDDDEFGDEDELEGELEGDAGSDFDEEYLSDEDEDEGEDAYDSEEESTARGGLSTYNLRAPSSKRKLSGDGSDDSDDENAGPTLRTRQKVAPRHSIAANGGSDDEDEDDVQDGNNTGENDNEGDEEEENDDF</sequence>
<organism evidence="1 2">
    <name type="scientific">Coemansia furcata</name>
    <dbReference type="NCBI Taxonomy" id="417177"/>
    <lineage>
        <taxon>Eukaryota</taxon>
        <taxon>Fungi</taxon>
        <taxon>Fungi incertae sedis</taxon>
        <taxon>Zoopagomycota</taxon>
        <taxon>Kickxellomycotina</taxon>
        <taxon>Kickxellomycetes</taxon>
        <taxon>Kickxellales</taxon>
        <taxon>Kickxellaceae</taxon>
        <taxon>Coemansia</taxon>
    </lineage>
</organism>
<evidence type="ECO:0000313" key="2">
    <source>
        <dbReference type="Proteomes" id="UP001140096"/>
    </source>
</evidence>
<name>A0ACC1LJN4_9FUNG</name>
<gene>
    <name evidence="1" type="primary">NMD3_1</name>
    <name evidence="1" type="ORF">H4S07_003041</name>
</gene>